<feature type="transmembrane region" description="Helical" evidence="10">
    <location>
        <begin position="255"/>
        <end position="276"/>
    </location>
</feature>
<evidence type="ECO:0000313" key="12">
    <source>
        <dbReference type="EMBL" id="MBC2778298.1"/>
    </source>
</evidence>
<evidence type="ECO:0000256" key="4">
    <source>
        <dbReference type="ARBA" id="ARBA00022475"/>
    </source>
</evidence>
<dbReference type="Proteomes" id="UP000564378">
    <property type="component" value="Unassembled WGS sequence"/>
</dbReference>
<feature type="domain" description="ABC-2 type transporter transmembrane" evidence="11">
    <location>
        <begin position="34"/>
        <end position="243"/>
    </location>
</feature>
<dbReference type="RefSeq" id="WP_185801565.1">
    <property type="nucleotide sequence ID" value="NZ_JACJVJ010000002.1"/>
</dbReference>
<dbReference type="PANTHER" id="PTHR30413">
    <property type="entry name" value="INNER MEMBRANE TRANSPORT PERMEASE"/>
    <property type="match status" value="1"/>
</dbReference>
<dbReference type="GO" id="GO:0015774">
    <property type="term" value="P:polysaccharide transport"/>
    <property type="evidence" value="ECO:0007669"/>
    <property type="project" value="UniProtKB-KW"/>
</dbReference>
<dbReference type="PANTHER" id="PTHR30413:SF10">
    <property type="entry name" value="CAPSULE POLYSACCHARIDE EXPORT INNER-MEMBRANE PROTEIN CTRC"/>
    <property type="match status" value="1"/>
</dbReference>
<dbReference type="GO" id="GO:0015920">
    <property type="term" value="P:lipopolysaccharide transport"/>
    <property type="evidence" value="ECO:0007669"/>
    <property type="project" value="TreeGrafter"/>
</dbReference>
<dbReference type="InterPro" id="IPR013525">
    <property type="entry name" value="ABC2_TM"/>
</dbReference>
<comment type="caution">
    <text evidence="12">The sequence shown here is derived from an EMBL/GenBank/DDBJ whole genome shotgun (WGS) entry which is preliminary data.</text>
</comment>
<keyword evidence="7 10" id="KW-1133">Transmembrane helix</keyword>
<dbReference type="GO" id="GO:0140359">
    <property type="term" value="F:ABC-type transporter activity"/>
    <property type="evidence" value="ECO:0007669"/>
    <property type="project" value="InterPro"/>
</dbReference>
<proteinExistence type="inferred from homology"/>
<feature type="transmembrane region" description="Helical" evidence="10">
    <location>
        <begin position="131"/>
        <end position="153"/>
    </location>
</feature>
<keyword evidence="3" id="KW-0813">Transport</keyword>
<feature type="transmembrane region" description="Helical" evidence="10">
    <location>
        <begin position="51"/>
        <end position="74"/>
    </location>
</feature>
<evidence type="ECO:0000256" key="2">
    <source>
        <dbReference type="ARBA" id="ARBA00007783"/>
    </source>
</evidence>
<evidence type="ECO:0000256" key="10">
    <source>
        <dbReference type="SAM" id="Phobius"/>
    </source>
</evidence>
<evidence type="ECO:0000256" key="7">
    <source>
        <dbReference type="ARBA" id="ARBA00022989"/>
    </source>
</evidence>
<keyword evidence="9 10" id="KW-0472">Membrane</keyword>
<evidence type="ECO:0000256" key="6">
    <source>
        <dbReference type="ARBA" id="ARBA00022692"/>
    </source>
</evidence>
<evidence type="ECO:0000256" key="1">
    <source>
        <dbReference type="ARBA" id="ARBA00004651"/>
    </source>
</evidence>
<keyword evidence="5" id="KW-0762">Sugar transport</keyword>
<keyword evidence="4" id="KW-1003">Cell membrane</keyword>
<keyword evidence="6 10" id="KW-0812">Transmembrane</keyword>
<feature type="transmembrane region" description="Helical" evidence="10">
    <location>
        <begin position="165"/>
        <end position="186"/>
    </location>
</feature>
<keyword evidence="8" id="KW-0625">Polysaccharide transport</keyword>
<dbReference type="EMBL" id="JACJVJ010000002">
    <property type="protein sequence ID" value="MBC2778298.1"/>
    <property type="molecule type" value="Genomic_DNA"/>
</dbReference>
<dbReference type="InterPro" id="IPR000412">
    <property type="entry name" value="ABC_2_transport"/>
</dbReference>
<accession>A0A842HW44</accession>
<dbReference type="GO" id="GO:0043190">
    <property type="term" value="C:ATP-binding cassette (ABC) transporter complex"/>
    <property type="evidence" value="ECO:0007669"/>
    <property type="project" value="InterPro"/>
</dbReference>
<evidence type="ECO:0000256" key="9">
    <source>
        <dbReference type="ARBA" id="ARBA00023136"/>
    </source>
</evidence>
<reference evidence="12 13" key="1">
    <citation type="submission" date="2020-08" db="EMBL/GenBank/DDBJ databases">
        <title>Draft genome sequence of Parasphingopyxis sp. GrpM-11.</title>
        <authorList>
            <person name="Oh J."/>
            <person name="Roh D.-H."/>
        </authorList>
    </citation>
    <scope>NUCLEOTIDE SEQUENCE [LARGE SCALE GENOMIC DNA]</scope>
    <source>
        <strain evidence="12 13">GrpM-11</strain>
    </source>
</reference>
<sequence length="285" mass="31175">MVNGIQKRDTARRPFSPEWMAELRQSLAVMGRVIFAVILRESRTRYGDSNIGYAWAIIDPAIQMTVFVGAFILLGRSSPVAAPLSVFFLTGIVPLFFWRGVVSQSASAIKASLGLLTYPQVMPADVVIARILLESATTIIVFIVIVIGLALVADVSPSFFFGDPLGIVLATAGLVYFTIGCGFLSSGLGRVLPVWSNIWGYMGRPIYLLSGIFFTLEQLPDGARQYMAYNPVAHSVEWLRSAMIPTFESHAYNPWYPALFGTGALLIGLIIDRILLMTGDEEIVS</sequence>
<name>A0A842HW44_9SPHN</name>
<feature type="transmembrane region" description="Helical" evidence="10">
    <location>
        <begin position="80"/>
        <end position="98"/>
    </location>
</feature>
<comment type="similarity">
    <text evidence="2">Belongs to the ABC-2 integral membrane protein family.</text>
</comment>
<dbReference type="AlphaFoldDB" id="A0A842HW44"/>
<evidence type="ECO:0000256" key="5">
    <source>
        <dbReference type="ARBA" id="ARBA00022597"/>
    </source>
</evidence>
<feature type="transmembrane region" description="Helical" evidence="10">
    <location>
        <begin position="198"/>
        <end position="216"/>
    </location>
</feature>
<evidence type="ECO:0000313" key="13">
    <source>
        <dbReference type="Proteomes" id="UP000564378"/>
    </source>
</evidence>
<evidence type="ECO:0000259" key="11">
    <source>
        <dbReference type="Pfam" id="PF01061"/>
    </source>
</evidence>
<protein>
    <submittedName>
        <fullName evidence="12">ABC transporter permease</fullName>
    </submittedName>
</protein>
<evidence type="ECO:0000256" key="3">
    <source>
        <dbReference type="ARBA" id="ARBA00022448"/>
    </source>
</evidence>
<comment type="subcellular location">
    <subcellularLocation>
        <location evidence="1">Cell membrane</location>
        <topology evidence="1">Multi-pass membrane protein</topology>
    </subcellularLocation>
</comment>
<evidence type="ECO:0000256" key="8">
    <source>
        <dbReference type="ARBA" id="ARBA00023047"/>
    </source>
</evidence>
<keyword evidence="13" id="KW-1185">Reference proteome</keyword>
<gene>
    <name evidence="12" type="ORF">H6P80_11785</name>
</gene>
<dbReference type="PRINTS" id="PR00164">
    <property type="entry name" value="ABC2TRNSPORT"/>
</dbReference>
<dbReference type="Pfam" id="PF01061">
    <property type="entry name" value="ABC2_membrane"/>
    <property type="match status" value="1"/>
</dbReference>
<organism evidence="12 13">
    <name type="scientific">Parasphingopyxis marina</name>
    <dbReference type="NCBI Taxonomy" id="2761622"/>
    <lineage>
        <taxon>Bacteria</taxon>
        <taxon>Pseudomonadati</taxon>
        <taxon>Pseudomonadota</taxon>
        <taxon>Alphaproteobacteria</taxon>
        <taxon>Sphingomonadales</taxon>
        <taxon>Sphingomonadaceae</taxon>
        <taxon>Parasphingopyxis</taxon>
    </lineage>
</organism>